<dbReference type="Pfam" id="PF07253">
    <property type="entry name" value="Gypsy"/>
    <property type="match status" value="1"/>
</dbReference>
<gene>
    <name evidence="3" type="primary">LOC125780131</name>
</gene>
<accession>A0ABM3K8D1</accession>
<dbReference type="Proteomes" id="UP001652620">
    <property type="component" value="Unplaced"/>
</dbReference>
<feature type="region of interest" description="Disordered" evidence="1">
    <location>
        <begin position="1"/>
        <end position="36"/>
    </location>
</feature>
<protein>
    <submittedName>
        <fullName evidence="3">Uncharacterized protein LOC125780131</fullName>
    </submittedName>
</protein>
<name>A0ABM3K8D1_BACDO</name>
<keyword evidence="2" id="KW-1185">Reference proteome</keyword>
<reference evidence="3" key="1">
    <citation type="submission" date="2025-08" db="UniProtKB">
        <authorList>
            <consortium name="RefSeq"/>
        </authorList>
    </citation>
    <scope>IDENTIFICATION</scope>
    <source>
        <tissue evidence="3">Adult</tissue>
    </source>
</reference>
<dbReference type="RefSeq" id="XP_049317718.1">
    <property type="nucleotide sequence ID" value="XM_049461761.1"/>
</dbReference>
<dbReference type="InterPro" id="IPR009882">
    <property type="entry name" value="Gypsy"/>
</dbReference>
<sequence length="234" mass="27080">MLPNEQHPEEDITSPISSFTPIPEEDAKRQIYGEDEDTADFQETIRELKYRQLYKTENTSRTIMEKIAFYLLLTTTIMAQQIDIQDLTNNNGYIPIKTDELRVIDHYDKILHFVNLTAYDETTFLISRNIEALTAITFEDKQLLDTLHKNFILLRAKIDNLHPHLKTKRGLVNILGKGLRFIAGTMDSEDEEQVNDALSKIHQNNQIMENNIGNLTYFNNILANQISNITSHIN</sequence>
<organism evidence="2 3">
    <name type="scientific">Bactrocera dorsalis</name>
    <name type="common">Oriental fruit fly</name>
    <name type="synonym">Dacus dorsalis</name>
    <dbReference type="NCBI Taxonomy" id="27457"/>
    <lineage>
        <taxon>Eukaryota</taxon>
        <taxon>Metazoa</taxon>
        <taxon>Ecdysozoa</taxon>
        <taxon>Arthropoda</taxon>
        <taxon>Hexapoda</taxon>
        <taxon>Insecta</taxon>
        <taxon>Pterygota</taxon>
        <taxon>Neoptera</taxon>
        <taxon>Endopterygota</taxon>
        <taxon>Diptera</taxon>
        <taxon>Brachycera</taxon>
        <taxon>Muscomorpha</taxon>
        <taxon>Tephritoidea</taxon>
        <taxon>Tephritidae</taxon>
        <taxon>Bactrocera</taxon>
        <taxon>Bactrocera</taxon>
    </lineage>
</organism>
<proteinExistence type="predicted"/>
<feature type="compositionally biased region" description="Basic and acidic residues" evidence="1">
    <location>
        <begin position="1"/>
        <end position="10"/>
    </location>
</feature>
<dbReference type="GeneID" id="125780131"/>
<evidence type="ECO:0000313" key="2">
    <source>
        <dbReference type="Proteomes" id="UP001652620"/>
    </source>
</evidence>
<evidence type="ECO:0000313" key="3">
    <source>
        <dbReference type="RefSeq" id="XP_049317718.1"/>
    </source>
</evidence>
<evidence type="ECO:0000256" key="1">
    <source>
        <dbReference type="SAM" id="MobiDB-lite"/>
    </source>
</evidence>